<dbReference type="AlphaFoldDB" id="A0A9Q3Q7D2"/>
<keyword evidence="3" id="KW-1185">Reference proteome</keyword>
<evidence type="ECO:0000313" key="2">
    <source>
        <dbReference type="EMBL" id="MBW0588381.1"/>
    </source>
</evidence>
<proteinExistence type="predicted"/>
<name>A0A9Q3Q7D2_9BASI</name>
<feature type="compositionally biased region" description="Basic residues" evidence="1">
    <location>
        <begin position="28"/>
        <end position="43"/>
    </location>
</feature>
<organism evidence="2 3">
    <name type="scientific">Austropuccinia psidii MF-1</name>
    <dbReference type="NCBI Taxonomy" id="1389203"/>
    <lineage>
        <taxon>Eukaryota</taxon>
        <taxon>Fungi</taxon>
        <taxon>Dikarya</taxon>
        <taxon>Basidiomycota</taxon>
        <taxon>Pucciniomycotina</taxon>
        <taxon>Pucciniomycetes</taxon>
        <taxon>Pucciniales</taxon>
        <taxon>Sphaerophragmiaceae</taxon>
        <taxon>Austropuccinia</taxon>
    </lineage>
</organism>
<accession>A0A9Q3Q7D2</accession>
<dbReference type="Proteomes" id="UP000765509">
    <property type="component" value="Unassembled WGS sequence"/>
</dbReference>
<sequence length="95" mass="10677">MTPALERGPVVSISSKPATEASKEKPKGPQKKKKGPKNHKGKGKGKENWHRHYPKGYRIPKLEASSMDSVLNMARNLMEFTAKEQERMNGTFPCK</sequence>
<comment type="caution">
    <text evidence="2">The sequence shown here is derived from an EMBL/GenBank/DDBJ whole genome shotgun (WGS) entry which is preliminary data.</text>
</comment>
<protein>
    <submittedName>
        <fullName evidence="2">Uncharacterized protein</fullName>
    </submittedName>
</protein>
<evidence type="ECO:0000256" key="1">
    <source>
        <dbReference type="SAM" id="MobiDB-lite"/>
    </source>
</evidence>
<evidence type="ECO:0000313" key="3">
    <source>
        <dbReference type="Proteomes" id="UP000765509"/>
    </source>
</evidence>
<feature type="region of interest" description="Disordered" evidence="1">
    <location>
        <begin position="1"/>
        <end position="53"/>
    </location>
</feature>
<reference evidence="2" key="1">
    <citation type="submission" date="2021-03" db="EMBL/GenBank/DDBJ databases">
        <title>Draft genome sequence of rust myrtle Austropuccinia psidii MF-1, a brazilian biotype.</title>
        <authorList>
            <person name="Quecine M.C."/>
            <person name="Pachon D.M.R."/>
            <person name="Bonatelli M.L."/>
            <person name="Correr F.H."/>
            <person name="Franceschini L.M."/>
            <person name="Leite T.F."/>
            <person name="Margarido G.R.A."/>
            <person name="Almeida C.A."/>
            <person name="Ferrarezi J.A."/>
            <person name="Labate C.A."/>
        </authorList>
    </citation>
    <scope>NUCLEOTIDE SEQUENCE</scope>
    <source>
        <strain evidence="2">MF-1</strain>
    </source>
</reference>
<dbReference type="EMBL" id="AVOT02130339">
    <property type="protein sequence ID" value="MBW0588381.1"/>
    <property type="molecule type" value="Genomic_DNA"/>
</dbReference>
<gene>
    <name evidence="2" type="ORF">O181_128096</name>
</gene>